<accession>C6MAU1</accession>
<keyword evidence="2" id="KW-1185">Reference proteome</keyword>
<protein>
    <submittedName>
        <fullName evidence="1">Uncharacterized protein</fullName>
    </submittedName>
</protein>
<evidence type="ECO:0000313" key="2">
    <source>
        <dbReference type="Proteomes" id="UP000005365"/>
    </source>
</evidence>
<gene>
    <name evidence="1" type="ORF">NEISICOT_03673</name>
</gene>
<evidence type="ECO:0000313" key="1">
    <source>
        <dbReference type="EMBL" id="EET42592.1"/>
    </source>
</evidence>
<proteinExistence type="predicted"/>
<dbReference type="Proteomes" id="UP000005365">
    <property type="component" value="Unassembled WGS sequence"/>
</dbReference>
<sequence length="104" mass="11342">MSDNNLICFHFVGKAHATGGCNSNLSLPPSGGGKLGWGGFVDLGQIEFVQPIEPPPALSRRTGEGVGYRLKRGRLKTLRFGFLEKPVLHPFSGDLIYSINTDWK</sequence>
<name>C6MAU1_NEISI</name>
<organism evidence="1 2">
    <name type="scientific">Neisseria sicca ATCC 29256</name>
    <dbReference type="NCBI Taxonomy" id="547045"/>
    <lineage>
        <taxon>Bacteria</taxon>
        <taxon>Pseudomonadati</taxon>
        <taxon>Pseudomonadota</taxon>
        <taxon>Betaproteobacteria</taxon>
        <taxon>Neisseriales</taxon>
        <taxon>Neisseriaceae</taxon>
        <taxon>Neisseria</taxon>
    </lineage>
</organism>
<dbReference type="AlphaFoldDB" id="C6MAU1"/>
<reference evidence="1" key="1">
    <citation type="submission" date="2009-07" db="EMBL/GenBank/DDBJ databases">
        <authorList>
            <person name="Weinstock G."/>
            <person name="Sodergren E."/>
            <person name="Clifton S."/>
            <person name="Fulton L."/>
            <person name="Fulton B."/>
            <person name="Courtney L."/>
            <person name="Fronick C."/>
            <person name="Harrison M."/>
            <person name="Strong C."/>
            <person name="Farmer C."/>
            <person name="Delahaunty K."/>
            <person name="Markovic C."/>
            <person name="Hall O."/>
            <person name="Minx P."/>
            <person name="Tomlinson C."/>
            <person name="Mitreva M."/>
            <person name="Nelson J."/>
            <person name="Hou S."/>
            <person name="Wollam A."/>
            <person name="Pepin K.H."/>
            <person name="Johnson M."/>
            <person name="Bhonagiri V."/>
            <person name="Nash W.E."/>
            <person name="Warren W."/>
            <person name="Chinwalla A."/>
            <person name="Mardis E.R."/>
            <person name="Wilson R.K."/>
        </authorList>
    </citation>
    <scope>NUCLEOTIDE SEQUENCE [LARGE SCALE GENOMIC DNA]</scope>
    <source>
        <strain evidence="1">ATCC 29256</strain>
    </source>
</reference>
<dbReference type="EMBL" id="ACKO02000046">
    <property type="protein sequence ID" value="EET42592.1"/>
    <property type="molecule type" value="Genomic_DNA"/>
</dbReference>
<comment type="caution">
    <text evidence="1">The sequence shown here is derived from an EMBL/GenBank/DDBJ whole genome shotgun (WGS) entry which is preliminary data.</text>
</comment>